<evidence type="ECO:0000313" key="2">
    <source>
        <dbReference type="EMBL" id="MBC3795115.1"/>
    </source>
</evidence>
<proteinExistence type="predicted"/>
<comment type="caution">
    <text evidence="2">The sequence shown here is derived from an EMBL/GenBank/DDBJ whole genome shotgun (WGS) entry which is preliminary data.</text>
</comment>
<gene>
    <name evidence="2" type="ORF">FH603_5650</name>
</gene>
<sequence>MKANFTMLRRSFWIICVICIGFVSKSNGWDLQGPTSVCACGSDKVPCQNVYTVSNYGINDRIKWDVYDISAPNSPLTEQGAKDIAQGNSFIIQFSNSPGTSRVVLTMYWAGTAISTKTIDVQRYLADIQVANGGLITFCSGNEDVTVNQPTIQACDYHYPYNYTAPSNFLLSGTNFYLQNTSGRTFNAVFSMKSPPSPSNGNAGVLSSTALWTEGGMTINRTSTTPVWVGSPIVTSGSVNGSNAGSVVYVPSGNGFMNISQGGGSSFNWQITNGSGSLNPSGSSCQFSFSGFIRVVVNVSNRCGSSSYTFYISQTSQGFSVYPNPAVSNLKVDFESSELADEVLTDIVLVNEKGKVEKEFDVKRAKKDQYFKRSKAVDLNVSDLPRGTYFLHVKYGDVVNKSQVILN</sequence>
<dbReference type="Proteomes" id="UP000700732">
    <property type="component" value="Unassembled WGS sequence"/>
</dbReference>
<dbReference type="InterPro" id="IPR026444">
    <property type="entry name" value="Secre_tail"/>
</dbReference>
<organism evidence="2 3">
    <name type="scientific">Spirosoma utsteinense</name>
    <dbReference type="NCBI Taxonomy" id="2585773"/>
    <lineage>
        <taxon>Bacteria</taxon>
        <taxon>Pseudomonadati</taxon>
        <taxon>Bacteroidota</taxon>
        <taxon>Cytophagia</taxon>
        <taxon>Cytophagales</taxon>
        <taxon>Cytophagaceae</taxon>
        <taxon>Spirosoma</taxon>
    </lineage>
</organism>
<dbReference type="RefSeq" id="WP_186742256.1">
    <property type="nucleotide sequence ID" value="NZ_VFIA01000080.1"/>
</dbReference>
<protein>
    <recommendedName>
        <fullName evidence="1">Secretion system C-terminal sorting domain-containing protein</fullName>
    </recommendedName>
</protein>
<evidence type="ECO:0000259" key="1">
    <source>
        <dbReference type="Pfam" id="PF18962"/>
    </source>
</evidence>
<accession>A0ABR6WGE9</accession>
<feature type="domain" description="Secretion system C-terminal sorting" evidence="1">
    <location>
        <begin position="321"/>
        <end position="399"/>
    </location>
</feature>
<dbReference type="Pfam" id="PF18962">
    <property type="entry name" value="Por_Secre_tail"/>
    <property type="match status" value="1"/>
</dbReference>
<reference evidence="2 3" key="1">
    <citation type="submission" date="2019-06" db="EMBL/GenBank/DDBJ databases">
        <title>Spirosoma utsteinense sp. nov. isolated from Antarctic ice-free soils.</title>
        <authorList>
            <person name="Tahon G."/>
        </authorList>
    </citation>
    <scope>NUCLEOTIDE SEQUENCE [LARGE SCALE GENOMIC DNA]</scope>
    <source>
        <strain evidence="2 3">LMG 31447</strain>
    </source>
</reference>
<keyword evidence="3" id="KW-1185">Reference proteome</keyword>
<dbReference type="NCBIfam" id="TIGR04183">
    <property type="entry name" value="Por_Secre_tail"/>
    <property type="match status" value="1"/>
</dbReference>
<name>A0ABR6WGE9_9BACT</name>
<evidence type="ECO:0000313" key="3">
    <source>
        <dbReference type="Proteomes" id="UP000700732"/>
    </source>
</evidence>
<dbReference type="EMBL" id="VFIA01000080">
    <property type="protein sequence ID" value="MBC3795115.1"/>
    <property type="molecule type" value="Genomic_DNA"/>
</dbReference>